<proteinExistence type="predicted"/>
<evidence type="ECO:0000313" key="2">
    <source>
        <dbReference type="Proteomes" id="UP001159405"/>
    </source>
</evidence>
<gene>
    <name evidence="1" type="ORF">PLOB_00013322</name>
</gene>
<accession>A0ABN8R5G4</accession>
<name>A0ABN8R5G4_9CNID</name>
<dbReference type="PANTHER" id="PTHR33936">
    <property type="entry name" value="PROTEIN CBG17840"/>
    <property type="match status" value="1"/>
</dbReference>
<organism evidence="1 2">
    <name type="scientific">Porites lobata</name>
    <dbReference type="NCBI Taxonomy" id="104759"/>
    <lineage>
        <taxon>Eukaryota</taxon>
        <taxon>Metazoa</taxon>
        <taxon>Cnidaria</taxon>
        <taxon>Anthozoa</taxon>
        <taxon>Hexacorallia</taxon>
        <taxon>Scleractinia</taxon>
        <taxon>Fungiina</taxon>
        <taxon>Poritidae</taxon>
        <taxon>Porites</taxon>
    </lineage>
</organism>
<dbReference type="InterPro" id="IPR052797">
    <property type="entry name" value="RegFact_GeneExpr_CellDeath"/>
</dbReference>
<dbReference type="PANTHER" id="PTHR33936:SF24">
    <property type="entry name" value="C2H2-TYPE DOMAIN-CONTAINING PROTEIN"/>
    <property type="match status" value="1"/>
</dbReference>
<keyword evidence="2" id="KW-1185">Reference proteome</keyword>
<sequence length="323" mass="37612">MYRPTEKGMRLTKSQGTCKLNMNCTAGLKVVRTTEGRVNVQACHTHHGHAIELQHIWLSKHGRQEIASKIQQGVSADNILDDIRQSMPESLQRHHILEKKYIHNIQQAYGLKNVQRHANDQQSVLAWIEEWRSNPETNPVLFHKMQGEQIDDYPLQEEDFMIVVQSPIQKTMLQKFGSKGVCIDSTHGTTGYDFYLTTLMAWRENIREKVKDVTAQTEVYKMLRTVLEETSETTFSDLLAKVLNQLQSCDQTAAFHQYFVSEWVPKVQEWAFCHRLALGINTNMYVEAFHRTLEHNYLKGKFNKRVDICLLNVVKFIRDKTYE</sequence>
<dbReference type="Proteomes" id="UP001159405">
    <property type="component" value="Unassembled WGS sequence"/>
</dbReference>
<reference evidence="1 2" key="1">
    <citation type="submission" date="2022-05" db="EMBL/GenBank/DDBJ databases">
        <authorList>
            <consortium name="Genoscope - CEA"/>
            <person name="William W."/>
        </authorList>
    </citation>
    <scope>NUCLEOTIDE SEQUENCE [LARGE SCALE GENOMIC DNA]</scope>
</reference>
<protein>
    <recommendedName>
        <fullName evidence="3">MULE transposase domain-containing protein</fullName>
    </recommendedName>
</protein>
<evidence type="ECO:0000313" key="1">
    <source>
        <dbReference type="EMBL" id="CAH3172714.1"/>
    </source>
</evidence>
<evidence type="ECO:0008006" key="3">
    <source>
        <dbReference type="Google" id="ProtNLM"/>
    </source>
</evidence>
<comment type="caution">
    <text evidence="1">The sequence shown here is derived from an EMBL/GenBank/DDBJ whole genome shotgun (WGS) entry which is preliminary data.</text>
</comment>
<dbReference type="EMBL" id="CALNXK010000176">
    <property type="protein sequence ID" value="CAH3172714.1"/>
    <property type="molecule type" value="Genomic_DNA"/>
</dbReference>